<organism evidence="1 2">
    <name type="scientific">Glarea lozoyensis (strain ATCC 74030 / MF5533)</name>
    <dbReference type="NCBI Taxonomy" id="1104152"/>
    <lineage>
        <taxon>Eukaryota</taxon>
        <taxon>Fungi</taxon>
        <taxon>Dikarya</taxon>
        <taxon>Ascomycota</taxon>
        <taxon>Pezizomycotina</taxon>
        <taxon>Leotiomycetes</taxon>
        <taxon>Helotiales</taxon>
        <taxon>Helotiaceae</taxon>
        <taxon>Glarea</taxon>
    </lineage>
</organism>
<dbReference type="Proteomes" id="UP000005446">
    <property type="component" value="Unassembled WGS sequence"/>
</dbReference>
<dbReference type="EMBL" id="AGUE01000030">
    <property type="protein sequence ID" value="EHL02262.1"/>
    <property type="molecule type" value="Genomic_DNA"/>
</dbReference>
<dbReference type="InParanoid" id="H0EGS2"/>
<reference evidence="1 2" key="1">
    <citation type="journal article" date="2012" name="Eukaryot. Cell">
        <title>Genome sequence of the fungus Glarea lozoyensis: the first genome sequence of a species from the Helotiaceae family.</title>
        <authorList>
            <person name="Youssar L."/>
            <person name="Gruening B.A."/>
            <person name="Erxleben A."/>
            <person name="Guenther S."/>
            <person name="Huettel W."/>
        </authorList>
    </citation>
    <scope>NUCLEOTIDE SEQUENCE [LARGE SCALE GENOMIC DNA]</scope>
    <source>
        <strain evidence="2">ATCC 74030 / MF5533</strain>
    </source>
</reference>
<accession>H0EGS2</accession>
<dbReference type="AlphaFoldDB" id="H0EGS2"/>
<sequence length="43" mass="4925">MAPGRWPAEWNAVNIEIQSSFDEMTVMEDVTRSPVHPQQITPE</sequence>
<evidence type="ECO:0000313" key="2">
    <source>
        <dbReference type="Proteomes" id="UP000005446"/>
    </source>
</evidence>
<protein>
    <submittedName>
        <fullName evidence="1">Uncharacterized protein</fullName>
    </submittedName>
</protein>
<proteinExistence type="predicted"/>
<evidence type="ECO:0000313" key="1">
    <source>
        <dbReference type="EMBL" id="EHL02262.1"/>
    </source>
</evidence>
<keyword evidence="2" id="KW-1185">Reference proteome</keyword>
<name>H0EGS2_GLAL7</name>
<dbReference type="HOGENOM" id="CLU_3242267_0_0_1"/>
<comment type="caution">
    <text evidence="1">The sequence shown here is derived from an EMBL/GenBank/DDBJ whole genome shotgun (WGS) entry which is preliminary data.</text>
</comment>
<gene>
    <name evidence="1" type="ORF">M7I_1691</name>
</gene>